<proteinExistence type="predicted"/>
<accession>A0ABR2GC82</accession>
<comment type="caution">
    <text evidence="1">The sequence shown here is derived from an EMBL/GenBank/DDBJ whole genome shotgun (WGS) entry which is preliminary data.</text>
</comment>
<evidence type="ECO:0000313" key="2">
    <source>
        <dbReference type="Proteomes" id="UP001472677"/>
    </source>
</evidence>
<sequence length="134" mass="14562">MTPDNGSSSSSEIVISSGSSKITKAFTNKKNGGQGSFQTVAASSAFDDSAPACSASVDHNRGREGVVPEAATMGFSNAHVNFRNVGFHFLEHVSHQLALRWHGFQELIQKNRCLHSHLLRPMCLMIECLIMVMI</sequence>
<dbReference type="EMBL" id="JBBPBM010000001">
    <property type="protein sequence ID" value="KAK8600468.1"/>
    <property type="molecule type" value="Genomic_DNA"/>
</dbReference>
<name>A0ABR2GC82_9ROSI</name>
<reference evidence="1 2" key="1">
    <citation type="journal article" date="2024" name="G3 (Bethesda)">
        <title>Genome assembly of Hibiscus sabdariffa L. provides insights into metabolisms of medicinal natural products.</title>
        <authorList>
            <person name="Kim T."/>
        </authorList>
    </citation>
    <scope>NUCLEOTIDE SEQUENCE [LARGE SCALE GENOMIC DNA]</scope>
    <source>
        <strain evidence="1">TK-2024</strain>
        <tissue evidence="1">Old leaves</tissue>
    </source>
</reference>
<organism evidence="1 2">
    <name type="scientific">Hibiscus sabdariffa</name>
    <name type="common">roselle</name>
    <dbReference type="NCBI Taxonomy" id="183260"/>
    <lineage>
        <taxon>Eukaryota</taxon>
        <taxon>Viridiplantae</taxon>
        <taxon>Streptophyta</taxon>
        <taxon>Embryophyta</taxon>
        <taxon>Tracheophyta</taxon>
        <taxon>Spermatophyta</taxon>
        <taxon>Magnoliopsida</taxon>
        <taxon>eudicotyledons</taxon>
        <taxon>Gunneridae</taxon>
        <taxon>Pentapetalae</taxon>
        <taxon>rosids</taxon>
        <taxon>malvids</taxon>
        <taxon>Malvales</taxon>
        <taxon>Malvaceae</taxon>
        <taxon>Malvoideae</taxon>
        <taxon>Hibiscus</taxon>
    </lineage>
</organism>
<gene>
    <name evidence="1" type="ORF">V6N12_050322</name>
</gene>
<evidence type="ECO:0000313" key="1">
    <source>
        <dbReference type="EMBL" id="KAK8600468.1"/>
    </source>
</evidence>
<protein>
    <submittedName>
        <fullName evidence="1">Uncharacterized protein</fullName>
    </submittedName>
</protein>
<dbReference type="Proteomes" id="UP001472677">
    <property type="component" value="Unassembled WGS sequence"/>
</dbReference>
<keyword evidence="2" id="KW-1185">Reference proteome</keyword>